<accession>A0ACC1HFU0</accession>
<name>A0ACC1HFU0_9FUNG</name>
<reference evidence="1" key="1">
    <citation type="submission" date="2022-06" db="EMBL/GenBank/DDBJ databases">
        <title>Phylogenomic reconstructions and comparative analyses of Kickxellomycotina fungi.</title>
        <authorList>
            <person name="Reynolds N.K."/>
            <person name="Stajich J.E."/>
            <person name="Barry K."/>
            <person name="Grigoriev I.V."/>
            <person name="Crous P."/>
            <person name="Smith M.E."/>
        </authorList>
    </citation>
    <scope>NUCLEOTIDE SEQUENCE</scope>
    <source>
        <strain evidence="1">RSA 2271</strain>
    </source>
</reference>
<proteinExistence type="predicted"/>
<evidence type="ECO:0000313" key="2">
    <source>
        <dbReference type="Proteomes" id="UP001145114"/>
    </source>
</evidence>
<gene>
    <name evidence="1" type="ORF">EV182_002377</name>
</gene>
<sequence>MALKWQPKDVSSTHMDAFRRYINERYGKDFGSYAELYAWSCDDIDAFWSAAWDYLEIHASAPYTQVVEHKPMPDIPQWFIGARLNYAENILARYRDSDRIAIIATGEQRGVQKTSFRELHEQVRLVANAMRRLGIGEGDRIAAYIANCTEAVVVMLATASVGAIYSSTSLDFGTTAVLDRFSQIGPKLLFSVDTTVYNGKRHSHLAKLREVVGGLSTIERVIVIPFDGGSGIDDELDPSLYMNWKDFMHAPPQDSEATNTSLEFAQLPFSAPLYILYSSGTTGKPKCLVHSGGGMLIQHLKEHRIHQSLGEGDVVFYYTTTGWMMWNWLVSVLGVGATIVLYEGSPLFPNPGVLWRLVDELNITVFGTSARYIQALEDQGYRPRDHFSLHSLHSIYSTASPLKPNNYDFVYDHVKPNVCLASITGGTDICSLFCGANTALPVYRGEIQCRNLGMAVESFGVDGRPVYDSSGDMICVKPFPCMPVMLWNDPANERYLKTYFSHYPGVWYHGDYICIRKETGGVVMLGRSDSTLNPSGVRFGSSELYNVVDSSCPEVEDSLVVGQQLGADERVLMFVKMAPGRSFGSAIVDQIKQAIRSQLSPRHVPACIFPIDDIPYTVNGKKVEVAVKTLISELYRVAQERGGPEVARKEVKVDPKTVSTLINPQCLSQFYQYDALFK</sequence>
<dbReference type="Proteomes" id="UP001145114">
    <property type="component" value="Unassembled WGS sequence"/>
</dbReference>
<keyword evidence="2" id="KW-1185">Reference proteome</keyword>
<protein>
    <submittedName>
        <fullName evidence="1">Uncharacterized protein</fullName>
    </submittedName>
</protein>
<comment type="caution">
    <text evidence="1">The sequence shown here is derived from an EMBL/GenBank/DDBJ whole genome shotgun (WGS) entry which is preliminary data.</text>
</comment>
<evidence type="ECO:0000313" key="1">
    <source>
        <dbReference type="EMBL" id="KAJ1674880.1"/>
    </source>
</evidence>
<organism evidence="1 2">
    <name type="scientific">Spiromyces aspiralis</name>
    <dbReference type="NCBI Taxonomy" id="68401"/>
    <lineage>
        <taxon>Eukaryota</taxon>
        <taxon>Fungi</taxon>
        <taxon>Fungi incertae sedis</taxon>
        <taxon>Zoopagomycota</taxon>
        <taxon>Kickxellomycotina</taxon>
        <taxon>Kickxellomycetes</taxon>
        <taxon>Kickxellales</taxon>
        <taxon>Kickxellaceae</taxon>
        <taxon>Spiromyces</taxon>
    </lineage>
</organism>
<dbReference type="EMBL" id="JAMZIH010005625">
    <property type="protein sequence ID" value="KAJ1674880.1"/>
    <property type="molecule type" value="Genomic_DNA"/>
</dbReference>